<name>A0A9Q4GFY2_9EURY</name>
<dbReference type="InterPro" id="IPR000917">
    <property type="entry name" value="Sulfatase_N"/>
</dbReference>
<comment type="PTM">
    <text evidence="3">The conversion to 3-oxoalanine (also known as C-formylglycine, FGly), of a serine or cysteine residue in prokaryotes and of a cysteine residue in eukaryotes, is critical for catalytic activity.</text>
</comment>
<protein>
    <submittedName>
        <fullName evidence="6">Sulfatase-like hydrolase/transferase</fullName>
    </submittedName>
</protein>
<evidence type="ECO:0000256" key="1">
    <source>
        <dbReference type="ARBA" id="ARBA00008779"/>
    </source>
</evidence>
<organism evidence="6 7">
    <name type="scientific">Halorutilus salinus</name>
    <dbReference type="NCBI Taxonomy" id="2487751"/>
    <lineage>
        <taxon>Archaea</taxon>
        <taxon>Methanobacteriati</taxon>
        <taxon>Methanobacteriota</taxon>
        <taxon>Stenosarchaea group</taxon>
        <taxon>Halobacteria</taxon>
        <taxon>Halorutilales</taxon>
        <taxon>Halorutilaceae</taxon>
        <taxon>Halorutilus</taxon>
    </lineage>
</organism>
<dbReference type="Gene3D" id="3.40.720.10">
    <property type="entry name" value="Alkaline Phosphatase, subunit A"/>
    <property type="match status" value="1"/>
</dbReference>
<dbReference type="Proteomes" id="UP001149411">
    <property type="component" value="Unassembled WGS sequence"/>
</dbReference>
<dbReference type="SUPFAM" id="SSF53649">
    <property type="entry name" value="Alkaline phosphatase-like"/>
    <property type="match status" value="1"/>
</dbReference>
<accession>A0A9Q4GFY2</accession>
<feature type="region of interest" description="Disordered" evidence="4">
    <location>
        <begin position="378"/>
        <end position="408"/>
    </location>
</feature>
<evidence type="ECO:0000313" key="7">
    <source>
        <dbReference type="Proteomes" id="UP001149411"/>
    </source>
</evidence>
<dbReference type="Pfam" id="PF00884">
    <property type="entry name" value="Sulfatase"/>
    <property type="match status" value="1"/>
</dbReference>
<feature type="modified residue" description="3-oxoalanine (Ser)" evidence="3">
    <location>
        <position position="46"/>
    </location>
</feature>
<reference evidence="6" key="1">
    <citation type="submission" date="2022-09" db="EMBL/GenBank/DDBJ databases">
        <title>Haloadaptaus new haloarchaeum isolated from saline soil.</title>
        <authorList>
            <person name="Duran-Viseras A."/>
            <person name="Sanchez-Porro C."/>
            <person name="Ventosa A."/>
        </authorList>
    </citation>
    <scope>NUCLEOTIDE SEQUENCE</scope>
    <source>
        <strain evidence="6">F3-133</strain>
    </source>
</reference>
<evidence type="ECO:0000313" key="6">
    <source>
        <dbReference type="EMBL" id="MCX2818614.1"/>
    </source>
</evidence>
<dbReference type="PANTHER" id="PTHR42693:SF53">
    <property type="entry name" value="ENDO-4-O-SULFATASE"/>
    <property type="match status" value="1"/>
</dbReference>
<evidence type="ECO:0000259" key="5">
    <source>
        <dbReference type="Pfam" id="PF00884"/>
    </source>
</evidence>
<evidence type="ECO:0000256" key="4">
    <source>
        <dbReference type="SAM" id="MobiDB-lite"/>
    </source>
</evidence>
<comment type="similarity">
    <text evidence="1">Belongs to the sulfatase family.</text>
</comment>
<evidence type="ECO:0000256" key="2">
    <source>
        <dbReference type="ARBA" id="ARBA00022801"/>
    </source>
</evidence>
<gene>
    <name evidence="6" type="ORF">EGH25_04515</name>
</gene>
<sequence>MRQPNILLVVWDACRYDYAVEHASFLNELASSNLSFENAVAPSPWSLPSHASIFTGEYPHEHGSNRFGDSVDTPLVTELSDRGYTTYGVSANGFASQRTGFHEGFDEFRYTGGRDPYVDGMDVSGTAQRILRESGGTYGEALREVLGRIPRHDHPLKSLANLVAVGCGELANKFESLQRIRHPVFAPTSDYSYKPENNTRTIRSMLRGHDDEPLFLFTNYMDTHRCYKPDAELQEKHLGRTLDYGELVRLNEEVAAPWAFESKKARDELDEEDVETLRGLYAGEVETADRHLRKLYETLDEQEMLEDTLIIVTADHGENLGETDEMGRTRMGHVASVSDAVLRVPLVVAHPELDAETIDKPVSLEFLHNLFVSVAGDDNSEVPSENTVRDAIPDMPATSQYPATGGGEETVDKYPEIPDETVHHQSSENSAVVYEDGWKVVAESKGERSSFYNGGATPAPEAPDNLVEVVEEYLLELQRKDDTSNLSDEDVSQLEALGYM</sequence>
<evidence type="ECO:0000256" key="3">
    <source>
        <dbReference type="PIRSR" id="PIRSR600917-52"/>
    </source>
</evidence>
<dbReference type="EMBL" id="RKLV01000003">
    <property type="protein sequence ID" value="MCX2818614.1"/>
    <property type="molecule type" value="Genomic_DNA"/>
</dbReference>
<feature type="domain" description="Sulfatase N-terminal" evidence="5">
    <location>
        <begin position="4"/>
        <end position="367"/>
    </location>
</feature>
<feature type="region of interest" description="Disordered" evidence="4">
    <location>
        <begin position="481"/>
        <end position="500"/>
    </location>
</feature>
<dbReference type="InterPro" id="IPR050738">
    <property type="entry name" value="Sulfatase"/>
</dbReference>
<dbReference type="PANTHER" id="PTHR42693">
    <property type="entry name" value="ARYLSULFATASE FAMILY MEMBER"/>
    <property type="match status" value="1"/>
</dbReference>
<dbReference type="GO" id="GO:0004065">
    <property type="term" value="F:arylsulfatase activity"/>
    <property type="evidence" value="ECO:0007669"/>
    <property type="project" value="TreeGrafter"/>
</dbReference>
<dbReference type="InterPro" id="IPR017850">
    <property type="entry name" value="Alkaline_phosphatase_core_sf"/>
</dbReference>
<comment type="caution">
    <text evidence="6">The sequence shown here is derived from an EMBL/GenBank/DDBJ whole genome shotgun (WGS) entry which is preliminary data.</text>
</comment>
<keyword evidence="7" id="KW-1185">Reference proteome</keyword>
<keyword evidence="2 6" id="KW-0378">Hydrolase</keyword>
<dbReference type="RefSeq" id="WP_266086456.1">
    <property type="nucleotide sequence ID" value="NZ_RKLV01000003.1"/>
</dbReference>
<dbReference type="AlphaFoldDB" id="A0A9Q4GFY2"/>
<proteinExistence type="inferred from homology"/>